<comment type="caution">
    <text evidence="1">The sequence shown here is derived from an EMBL/GenBank/DDBJ whole genome shotgun (WGS) entry which is preliminary data.</text>
</comment>
<dbReference type="EMBL" id="CM047590">
    <property type="protein sequence ID" value="KAI9919360.1"/>
    <property type="molecule type" value="Genomic_DNA"/>
</dbReference>
<keyword evidence="2" id="KW-1185">Reference proteome</keyword>
<reference evidence="1 2" key="1">
    <citation type="journal article" date="2022" name="bioRxiv">
        <title>The genome of the oomycete Peronosclerospora sorghi, a cosmopolitan pathogen of maize and sorghum, is inflated with dispersed pseudogenes.</title>
        <authorList>
            <person name="Fletcher K."/>
            <person name="Martin F."/>
            <person name="Isakeit T."/>
            <person name="Cavanaugh K."/>
            <person name="Magill C."/>
            <person name="Michelmore R."/>
        </authorList>
    </citation>
    <scope>NUCLEOTIDE SEQUENCE [LARGE SCALE GENOMIC DNA]</scope>
    <source>
        <strain evidence="1">P6</strain>
    </source>
</reference>
<evidence type="ECO:0000313" key="1">
    <source>
        <dbReference type="EMBL" id="KAI9919360.1"/>
    </source>
</evidence>
<sequence length="252" mass="29352">MIKFDLLVLILGVVLLARLDPVSALQKSILMVSGAQGPSLEVHPRKRRLRAHDATTSDKNENEARVFGWEWLKRLEQPYRFELGDNKIRSEFALFQLDKKTVVQEGKIDETLVLELFHDPSFELWIERSLNTNELKQSERDSIIVSLLLFICQAEPNGRTGYPRVAHMIYYATQSRETASLAKQLEQVQFRTWTRAFQTDLEHKAKAMLTVPEKESPDEAWKVTVLKRYARFVWHDSIYGLVARIWDFYTLA</sequence>
<name>A0ACC0WKF7_9STRA</name>
<evidence type="ECO:0000313" key="2">
    <source>
        <dbReference type="Proteomes" id="UP001163321"/>
    </source>
</evidence>
<accession>A0ACC0WKF7</accession>
<proteinExistence type="predicted"/>
<gene>
    <name evidence="1" type="ORF">PsorP6_017656</name>
</gene>
<organism evidence="1 2">
    <name type="scientific">Peronosclerospora sorghi</name>
    <dbReference type="NCBI Taxonomy" id="230839"/>
    <lineage>
        <taxon>Eukaryota</taxon>
        <taxon>Sar</taxon>
        <taxon>Stramenopiles</taxon>
        <taxon>Oomycota</taxon>
        <taxon>Peronosporomycetes</taxon>
        <taxon>Peronosporales</taxon>
        <taxon>Peronosporaceae</taxon>
        <taxon>Peronosclerospora</taxon>
    </lineage>
</organism>
<protein>
    <submittedName>
        <fullName evidence="1">Uncharacterized protein</fullName>
    </submittedName>
</protein>
<dbReference type="Proteomes" id="UP001163321">
    <property type="component" value="Chromosome 11"/>
</dbReference>